<keyword evidence="1" id="KW-0812">Transmembrane</keyword>
<evidence type="ECO:0000313" key="4">
    <source>
        <dbReference type="Proteomes" id="UP000012960"/>
    </source>
</evidence>
<proteinExistence type="predicted"/>
<dbReference type="Gramene" id="Ma06_t37400.1">
    <property type="protein sequence ID" value="Ma06_p37400.1"/>
    <property type="gene ID" value="Ma06_g37400"/>
</dbReference>
<keyword evidence="1" id="KW-0472">Membrane</keyword>
<accession>A0A804JPR6</accession>
<protein>
    <submittedName>
        <fullName evidence="2">(wild Malaysian banana) hypothetical protein</fullName>
    </submittedName>
</protein>
<feature type="transmembrane region" description="Helical" evidence="1">
    <location>
        <begin position="50"/>
        <end position="68"/>
    </location>
</feature>
<keyword evidence="4" id="KW-1185">Reference proteome</keyword>
<reference evidence="3" key="2">
    <citation type="submission" date="2021-05" db="UniProtKB">
        <authorList>
            <consortium name="EnsemblPlants"/>
        </authorList>
    </citation>
    <scope>IDENTIFICATION</scope>
    <source>
        <strain evidence="3">subsp. malaccensis</strain>
    </source>
</reference>
<organism evidence="3 4">
    <name type="scientific">Musa acuminata subsp. malaccensis</name>
    <name type="common">Wild banana</name>
    <name type="synonym">Musa malaccensis</name>
    <dbReference type="NCBI Taxonomy" id="214687"/>
    <lineage>
        <taxon>Eukaryota</taxon>
        <taxon>Viridiplantae</taxon>
        <taxon>Streptophyta</taxon>
        <taxon>Embryophyta</taxon>
        <taxon>Tracheophyta</taxon>
        <taxon>Spermatophyta</taxon>
        <taxon>Magnoliopsida</taxon>
        <taxon>Liliopsida</taxon>
        <taxon>Zingiberales</taxon>
        <taxon>Musaceae</taxon>
        <taxon>Musa</taxon>
    </lineage>
</organism>
<evidence type="ECO:0000256" key="1">
    <source>
        <dbReference type="SAM" id="Phobius"/>
    </source>
</evidence>
<gene>
    <name evidence="2" type="ORF">GSMUA_183540.1</name>
</gene>
<dbReference type="EMBL" id="HG996471">
    <property type="protein sequence ID" value="CAG1848559.1"/>
    <property type="molecule type" value="Genomic_DNA"/>
</dbReference>
<name>A0A804JPR6_MUSAM</name>
<evidence type="ECO:0000313" key="3">
    <source>
        <dbReference type="EnsemblPlants" id="Ma06_p37400.1"/>
    </source>
</evidence>
<dbReference type="EnsemblPlants" id="Ma06_t37400.1">
    <property type="protein sequence ID" value="Ma06_p37400.1"/>
    <property type="gene ID" value="Ma06_g37400"/>
</dbReference>
<dbReference type="Proteomes" id="UP000012960">
    <property type="component" value="Unplaced"/>
</dbReference>
<dbReference type="InParanoid" id="A0A804JPR6"/>
<dbReference type="AlphaFoldDB" id="A0A804JPR6"/>
<reference evidence="2" key="1">
    <citation type="submission" date="2021-03" db="EMBL/GenBank/DDBJ databases">
        <authorList>
            <consortium name="Genoscope - CEA"/>
            <person name="William W."/>
        </authorList>
    </citation>
    <scope>NUCLEOTIDE SEQUENCE</scope>
    <source>
        <strain evidence="2">Doubled-haploid Pahang</strain>
    </source>
</reference>
<sequence length="71" mass="8055">MDCSWITGGATESYMMHVRTLCLTKLNLLSSRLLHLARADTTLSHLHSEMLFYVPFLVSFIVILTLNIKSV</sequence>
<evidence type="ECO:0000313" key="2">
    <source>
        <dbReference type="EMBL" id="CAG1848559.1"/>
    </source>
</evidence>
<keyword evidence="1" id="KW-1133">Transmembrane helix</keyword>